<accession>Q8CV39</accession>
<keyword evidence="1" id="KW-1133">Transmembrane helix</keyword>
<keyword evidence="3" id="KW-1185">Reference proteome</keyword>
<dbReference type="EMBL" id="BA000028">
    <property type="protein sequence ID" value="BAC12874.1"/>
    <property type="molecule type" value="Genomic_DNA"/>
</dbReference>
<reference evidence="2 3" key="2">
    <citation type="journal article" date="2002" name="Nucleic Acids Res.">
        <title>Genome sequence of Oceanobacillus iheyensis isolated from the Iheya Ridge and its unexpected adaptive capabilities to extreme environments.</title>
        <authorList>
            <person name="Takami H."/>
            <person name="Takaki Y."/>
            <person name="Uchiyama I."/>
        </authorList>
    </citation>
    <scope>NUCLEOTIDE SEQUENCE [LARGE SCALE GENOMIC DNA]</scope>
    <source>
        <strain evidence="3">DSM 14371 / CIP 107618 / JCM 11309 / KCTC 3954 / HTE831</strain>
    </source>
</reference>
<dbReference type="Proteomes" id="UP000000822">
    <property type="component" value="Chromosome"/>
</dbReference>
<feature type="transmembrane region" description="Helical" evidence="1">
    <location>
        <begin position="51"/>
        <end position="74"/>
    </location>
</feature>
<keyword evidence="1" id="KW-0472">Membrane</keyword>
<evidence type="ECO:0000256" key="1">
    <source>
        <dbReference type="SAM" id="Phobius"/>
    </source>
</evidence>
<keyword evidence="1" id="KW-0812">Transmembrane</keyword>
<dbReference type="AlphaFoldDB" id="Q8CV39"/>
<name>Q8CV39_OCEIH</name>
<gene>
    <name evidence="2" type="ordered locus">OB0918</name>
</gene>
<dbReference type="KEGG" id="oih:OB0918"/>
<evidence type="ECO:0000313" key="3">
    <source>
        <dbReference type="Proteomes" id="UP000000822"/>
    </source>
</evidence>
<proteinExistence type="predicted"/>
<reference evidence="2 3" key="1">
    <citation type="journal article" date="2001" name="FEMS Microbiol. Lett.">
        <title>Oceanobacillus iheyensis gen. nov., sp. nov., a deep-sea extremely halotolerant and alkaliphilic species isolated from a depth of 1050 m on the Iheya Ridge.</title>
        <authorList>
            <person name="Lu J."/>
            <person name="Nogi Y."/>
            <person name="Takami H."/>
        </authorList>
    </citation>
    <scope>NUCLEOTIDE SEQUENCE [LARGE SCALE GENOMIC DNA]</scope>
    <source>
        <strain evidence="3">DSM 14371 / CIP 107618 / JCM 11309 / KCTC 3954 / HTE831</strain>
    </source>
</reference>
<sequence length="84" mass="9925">MLWTINIICGMLSSILLLFRTRLVVWIAFISAVSMFLLAAIGFIFMKRWEALGTFVSLFDIGLLILTWTFYFYCRHLKKKRILK</sequence>
<feature type="transmembrane region" description="Helical" evidence="1">
    <location>
        <begin position="23"/>
        <end position="45"/>
    </location>
</feature>
<evidence type="ECO:0000313" key="2">
    <source>
        <dbReference type="EMBL" id="BAC12874.1"/>
    </source>
</evidence>
<organism evidence="2 3">
    <name type="scientific">Oceanobacillus iheyensis (strain DSM 14371 / CIP 107618 / JCM 11309 / KCTC 3954 / HTE831)</name>
    <dbReference type="NCBI Taxonomy" id="221109"/>
    <lineage>
        <taxon>Bacteria</taxon>
        <taxon>Bacillati</taxon>
        <taxon>Bacillota</taxon>
        <taxon>Bacilli</taxon>
        <taxon>Bacillales</taxon>
        <taxon>Bacillaceae</taxon>
        <taxon>Oceanobacillus</taxon>
    </lineage>
</organism>
<protein>
    <submittedName>
        <fullName evidence="2">Hypothetical conserved protein</fullName>
    </submittedName>
</protein>
<dbReference type="HOGENOM" id="CLU_2524258_0_0_9"/>